<dbReference type="Proteomes" id="UP000564644">
    <property type="component" value="Unassembled WGS sequence"/>
</dbReference>
<evidence type="ECO:0000313" key="2">
    <source>
        <dbReference type="Proteomes" id="UP000564644"/>
    </source>
</evidence>
<accession>A0A7X0SKW7</accession>
<proteinExistence type="predicted"/>
<evidence type="ECO:0000313" key="1">
    <source>
        <dbReference type="EMBL" id="MBB6731900.1"/>
    </source>
</evidence>
<comment type="caution">
    <text evidence="1">The sequence shown here is derived from an EMBL/GenBank/DDBJ whole genome shotgun (WGS) entry which is preliminary data.</text>
</comment>
<dbReference type="EMBL" id="JACJVO010000016">
    <property type="protein sequence ID" value="MBB6731900.1"/>
    <property type="molecule type" value="Genomic_DNA"/>
</dbReference>
<dbReference type="RefSeq" id="WP_185129572.1">
    <property type="nucleotide sequence ID" value="NZ_JACJVO010000016.1"/>
</dbReference>
<dbReference type="AlphaFoldDB" id="A0A7X0SKW7"/>
<protein>
    <submittedName>
        <fullName evidence="1">Uncharacterized protein</fullName>
    </submittedName>
</protein>
<name>A0A7X0SKW7_9BACL</name>
<organism evidence="1 2">
    <name type="scientific">Cohnella zeiphila</name>
    <dbReference type="NCBI Taxonomy" id="2761120"/>
    <lineage>
        <taxon>Bacteria</taxon>
        <taxon>Bacillati</taxon>
        <taxon>Bacillota</taxon>
        <taxon>Bacilli</taxon>
        <taxon>Bacillales</taxon>
        <taxon>Paenibacillaceae</taxon>
        <taxon>Cohnella</taxon>
    </lineage>
</organism>
<keyword evidence="2" id="KW-1185">Reference proteome</keyword>
<reference evidence="1 2" key="1">
    <citation type="submission" date="2020-08" db="EMBL/GenBank/DDBJ databases">
        <title>Cohnella phylogeny.</title>
        <authorList>
            <person name="Dunlap C."/>
        </authorList>
    </citation>
    <scope>NUCLEOTIDE SEQUENCE [LARGE SCALE GENOMIC DNA]</scope>
    <source>
        <strain evidence="1 2">CBP 2801</strain>
    </source>
</reference>
<sequence length="70" mass="8184">MKVRITYGQGSFWYENKVGEVFEVEDKLSYGDYRVKGEERNICIEHCEVVKDEDDYIGPSISSTRLMLNN</sequence>
<gene>
    <name evidence="1" type="ORF">H7C18_13345</name>
</gene>